<dbReference type="EMBL" id="JANFXK010000124">
    <property type="protein sequence ID" value="MCQ4638695.1"/>
    <property type="molecule type" value="Genomic_DNA"/>
</dbReference>
<sequence>MGNNLNQIARKAHTLDLVDIKRYDEAVRLFEKTVEEITNAVILPRNL</sequence>
<protein>
    <submittedName>
        <fullName evidence="2">Plasmid mobilization relaxosome protein MobC</fullName>
    </submittedName>
</protein>
<dbReference type="InterPro" id="IPR008687">
    <property type="entry name" value="MobC"/>
</dbReference>
<gene>
    <name evidence="2" type="primary">mobC</name>
    <name evidence="2" type="ORF">NE619_18380</name>
</gene>
<keyword evidence="3" id="KW-1185">Reference proteome</keyword>
<evidence type="ECO:0000313" key="2">
    <source>
        <dbReference type="EMBL" id="MCQ4638695.1"/>
    </source>
</evidence>
<name>A0ABT1RU47_9FIRM</name>
<evidence type="ECO:0000259" key="1">
    <source>
        <dbReference type="Pfam" id="PF05713"/>
    </source>
</evidence>
<reference evidence="2 3" key="1">
    <citation type="submission" date="2022-06" db="EMBL/GenBank/DDBJ databases">
        <title>Isolation of gut microbiota from human fecal samples.</title>
        <authorList>
            <person name="Pamer E.G."/>
            <person name="Barat B."/>
            <person name="Waligurski E."/>
            <person name="Medina S."/>
            <person name="Paddock L."/>
            <person name="Mostad J."/>
        </authorList>
    </citation>
    <scope>NUCLEOTIDE SEQUENCE [LARGE SCALE GENOMIC DNA]</scope>
    <source>
        <strain evidence="2 3">SL.3.17</strain>
    </source>
</reference>
<dbReference type="Proteomes" id="UP001524502">
    <property type="component" value="Unassembled WGS sequence"/>
</dbReference>
<organism evidence="2 3">
    <name type="scientific">Anaerovorax odorimutans</name>
    <dbReference type="NCBI Taxonomy" id="109327"/>
    <lineage>
        <taxon>Bacteria</taxon>
        <taxon>Bacillati</taxon>
        <taxon>Bacillota</taxon>
        <taxon>Clostridia</taxon>
        <taxon>Peptostreptococcales</taxon>
        <taxon>Anaerovoracaceae</taxon>
        <taxon>Anaerovorax</taxon>
    </lineage>
</organism>
<comment type="caution">
    <text evidence="2">The sequence shown here is derived from an EMBL/GenBank/DDBJ whole genome shotgun (WGS) entry which is preliminary data.</text>
</comment>
<evidence type="ECO:0000313" key="3">
    <source>
        <dbReference type="Proteomes" id="UP001524502"/>
    </source>
</evidence>
<proteinExistence type="predicted"/>
<feature type="domain" description="Bacterial mobilisation" evidence="1">
    <location>
        <begin position="1"/>
        <end position="15"/>
    </location>
</feature>
<accession>A0ABT1RU47</accession>
<dbReference type="Pfam" id="PF05713">
    <property type="entry name" value="MobC"/>
    <property type="match status" value="1"/>
</dbReference>
<dbReference type="RefSeq" id="WP_256133880.1">
    <property type="nucleotide sequence ID" value="NZ_JANFXK010000124.1"/>
</dbReference>